<dbReference type="Proteomes" id="UP000177996">
    <property type="component" value="Unassembled WGS sequence"/>
</dbReference>
<dbReference type="InterPro" id="IPR015422">
    <property type="entry name" value="PyrdxlP-dep_Trfase_small"/>
</dbReference>
<dbReference type="Gene3D" id="3.90.1150.10">
    <property type="entry name" value="Aspartate Aminotransferase, domain 1"/>
    <property type="match status" value="1"/>
</dbReference>
<sequence>MPWFERSISELEKFAVKRAVARVIDAETFYPQSGYPAVRAFEHALSMRLGDFPVVGLNSGTDALVSALRLVGVQDGDEVIVPAFSYISTASSVLLAGGTPVFVDVSEDDYAVDPTKVEAKVTKRTKAIIVAHLFGQPALGMNDILLFAKKHKLFVVEDAAQSFGATMTMNGKERSVGTMGDFGCLSFSSTKILAAPGNGGALVIKDSAFLEDARRMRFYGAKRPYFDYPLLGGNTGLHEVQAAALFAKLDFFDHWLFHRKTNADVCQNCLAQVEELMLPRARLESARTWYRYVIRSKERDTLFERLARRARQNWHLMPGINYPVPLPYFKVFERLGYAQGDFPIAEKLSSEVLSLPITNDVSRDDVMGIVREIEKFFGDLDAGTPPGP</sequence>
<evidence type="ECO:0000313" key="6">
    <source>
        <dbReference type="EMBL" id="OGZ07206.1"/>
    </source>
</evidence>
<dbReference type="CDD" id="cd00616">
    <property type="entry name" value="AHBA_syn"/>
    <property type="match status" value="1"/>
</dbReference>
<dbReference type="PANTHER" id="PTHR30244">
    <property type="entry name" value="TRANSAMINASE"/>
    <property type="match status" value="1"/>
</dbReference>
<dbReference type="Gene3D" id="3.40.640.10">
    <property type="entry name" value="Type I PLP-dependent aspartate aminotransferase-like (Major domain)"/>
    <property type="match status" value="1"/>
</dbReference>
<dbReference type="InterPro" id="IPR000653">
    <property type="entry name" value="DegT/StrS_aminotransferase"/>
</dbReference>
<dbReference type="PANTHER" id="PTHR30244:SF36">
    <property type="entry name" value="3-OXO-GLUCOSE-6-PHOSPHATE:GLUTAMATE AMINOTRANSFERASE"/>
    <property type="match status" value="1"/>
</dbReference>
<dbReference type="STRING" id="1798661.A3D65_00755"/>
<comment type="caution">
    <text evidence="6">The sequence shown here is derived from an EMBL/GenBank/DDBJ whole genome shotgun (WGS) entry which is preliminary data.</text>
</comment>
<evidence type="ECO:0000256" key="5">
    <source>
        <dbReference type="RuleBase" id="RU004508"/>
    </source>
</evidence>
<dbReference type="InterPro" id="IPR015424">
    <property type="entry name" value="PyrdxlP-dep_Trfase"/>
</dbReference>
<dbReference type="GO" id="GO:0008483">
    <property type="term" value="F:transaminase activity"/>
    <property type="evidence" value="ECO:0007669"/>
    <property type="project" value="TreeGrafter"/>
</dbReference>
<dbReference type="AlphaFoldDB" id="A0A1G2D0P4"/>
<dbReference type="GO" id="GO:0030170">
    <property type="term" value="F:pyridoxal phosphate binding"/>
    <property type="evidence" value="ECO:0007669"/>
    <property type="project" value="TreeGrafter"/>
</dbReference>
<dbReference type="GO" id="GO:0000271">
    <property type="term" value="P:polysaccharide biosynthetic process"/>
    <property type="evidence" value="ECO:0007669"/>
    <property type="project" value="TreeGrafter"/>
</dbReference>
<evidence type="ECO:0000313" key="7">
    <source>
        <dbReference type="Proteomes" id="UP000177996"/>
    </source>
</evidence>
<organism evidence="6 7">
    <name type="scientific">Candidatus Lloydbacteria bacterium RIFCSPHIGHO2_02_FULL_50_13</name>
    <dbReference type="NCBI Taxonomy" id="1798661"/>
    <lineage>
        <taxon>Bacteria</taxon>
        <taxon>Candidatus Lloydiibacteriota</taxon>
    </lineage>
</organism>
<evidence type="ECO:0000256" key="3">
    <source>
        <dbReference type="PIRSR" id="PIRSR000390-1"/>
    </source>
</evidence>
<dbReference type="Pfam" id="PF01041">
    <property type="entry name" value="DegT_DnrJ_EryC1"/>
    <property type="match status" value="1"/>
</dbReference>
<name>A0A1G2D0P4_9BACT</name>
<dbReference type="PIRSF" id="PIRSF000390">
    <property type="entry name" value="PLP_StrS"/>
    <property type="match status" value="1"/>
</dbReference>
<proteinExistence type="inferred from homology"/>
<evidence type="ECO:0000256" key="1">
    <source>
        <dbReference type="ARBA" id="ARBA00022898"/>
    </source>
</evidence>
<evidence type="ECO:0000256" key="2">
    <source>
        <dbReference type="ARBA" id="ARBA00037999"/>
    </source>
</evidence>
<evidence type="ECO:0000256" key="4">
    <source>
        <dbReference type="PIRSR" id="PIRSR000390-2"/>
    </source>
</evidence>
<accession>A0A1G2D0P4</accession>
<protein>
    <recommendedName>
        <fullName evidence="8">Transcriptional regulator</fullName>
    </recommendedName>
</protein>
<dbReference type="SUPFAM" id="SSF53383">
    <property type="entry name" value="PLP-dependent transferases"/>
    <property type="match status" value="1"/>
</dbReference>
<dbReference type="EMBL" id="MHLL01000066">
    <property type="protein sequence ID" value="OGZ07206.1"/>
    <property type="molecule type" value="Genomic_DNA"/>
</dbReference>
<keyword evidence="1 4" id="KW-0663">Pyridoxal phosphate</keyword>
<reference evidence="6 7" key="1">
    <citation type="journal article" date="2016" name="Nat. Commun.">
        <title>Thousands of microbial genomes shed light on interconnected biogeochemical processes in an aquifer system.</title>
        <authorList>
            <person name="Anantharaman K."/>
            <person name="Brown C.T."/>
            <person name="Hug L.A."/>
            <person name="Sharon I."/>
            <person name="Castelle C.J."/>
            <person name="Probst A.J."/>
            <person name="Thomas B.C."/>
            <person name="Singh A."/>
            <person name="Wilkins M.J."/>
            <person name="Karaoz U."/>
            <person name="Brodie E.L."/>
            <person name="Williams K.H."/>
            <person name="Hubbard S.S."/>
            <person name="Banfield J.F."/>
        </authorList>
    </citation>
    <scope>NUCLEOTIDE SEQUENCE [LARGE SCALE GENOMIC DNA]</scope>
</reference>
<dbReference type="InterPro" id="IPR015421">
    <property type="entry name" value="PyrdxlP-dep_Trfase_major"/>
</dbReference>
<feature type="modified residue" description="N6-(pyridoxal phosphate)lysine" evidence="4">
    <location>
        <position position="191"/>
    </location>
</feature>
<evidence type="ECO:0008006" key="8">
    <source>
        <dbReference type="Google" id="ProtNLM"/>
    </source>
</evidence>
<feature type="active site" description="Proton acceptor" evidence="3">
    <location>
        <position position="191"/>
    </location>
</feature>
<gene>
    <name evidence="6" type="ORF">A3D65_00755</name>
</gene>
<comment type="similarity">
    <text evidence="2 5">Belongs to the DegT/DnrJ/EryC1 family.</text>
</comment>